<sequence length="196" mass="21893">MAAAPPADVPTFTTSSGQVSDDYPLLSLSEAIRGYPATIDSNKNPLVCPPADLNERTWYPILPDQMGDPDEGSWRQKGVPRWVPVPDLPIIACWEISRAFHDRNGQETELLMLQYNITRASGTFSICRIWKDPTNDNEVGGPAPPGSFDNDGDGTNHYPFPAAIRNPFESDIFYRGDYIELLDLDTPLFPPRIWNN</sequence>
<comment type="caution">
    <text evidence="1">The sequence shown here is derived from an EMBL/GenBank/DDBJ whole genome shotgun (WGS) entry which is preliminary data.</text>
</comment>
<evidence type="ECO:0000313" key="1">
    <source>
        <dbReference type="EMBL" id="KAI4326503.1"/>
    </source>
</evidence>
<name>A0ACB9MQB1_9MYRT</name>
<organism evidence="1 2">
    <name type="scientific">Melastoma candidum</name>
    <dbReference type="NCBI Taxonomy" id="119954"/>
    <lineage>
        <taxon>Eukaryota</taxon>
        <taxon>Viridiplantae</taxon>
        <taxon>Streptophyta</taxon>
        <taxon>Embryophyta</taxon>
        <taxon>Tracheophyta</taxon>
        <taxon>Spermatophyta</taxon>
        <taxon>Magnoliopsida</taxon>
        <taxon>eudicotyledons</taxon>
        <taxon>Gunneridae</taxon>
        <taxon>Pentapetalae</taxon>
        <taxon>rosids</taxon>
        <taxon>malvids</taxon>
        <taxon>Myrtales</taxon>
        <taxon>Melastomataceae</taxon>
        <taxon>Melastomatoideae</taxon>
        <taxon>Melastomateae</taxon>
        <taxon>Melastoma</taxon>
    </lineage>
</organism>
<dbReference type="EMBL" id="CM042888">
    <property type="protein sequence ID" value="KAI4326503.1"/>
    <property type="molecule type" value="Genomic_DNA"/>
</dbReference>
<dbReference type="Proteomes" id="UP001057402">
    <property type="component" value="Chromosome 9"/>
</dbReference>
<accession>A0ACB9MQB1</accession>
<protein>
    <submittedName>
        <fullName evidence="1">Uncharacterized protein</fullName>
    </submittedName>
</protein>
<evidence type="ECO:0000313" key="2">
    <source>
        <dbReference type="Proteomes" id="UP001057402"/>
    </source>
</evidence>
<reference evidence="2" key="1">
    <citation type="journal article" date="2023" name="Front. Plant Sci.">
        <title>Chromosomal-level genome assembly of Melastoma candidum provides insights into trichome evolution.</title>
        <authorList>
            <person name="Zhong Y."/>
            <person name="Wu W."/>
            <person name="Sun C."/>
            <person name="Zou P."/>
            <person name="Liu Y."/>
            <person name="Dai S."/>
            <person name="Zhou R."/>
        </authorList>
    </citation>
    <scope>NUCLEOTIDE SEQUENCE [LARGE SCALE GENOMIC DNA]</scope>
</reference>
<proteinExistence type="predicted"/>
<keyword evidence="2" id="KW-1185">Reference proteome</keyword>
<gene>
    <name evidence="1" type="ORF">MLD38_031812</name>
</gene>